<organism evidence="3">
    <name type="scientific">viral metagenome</name>
    <dbReference type="NCBI Taxonomy" id="1070528"/>
    <lineage>
        <taxon>unclassified sequences</taxon>
        <taxon>metagenomes</taxon>
        <taxon>organismal metagenomes</taxon>
    </lineage>
</organism>
<protein>
    <submittedName>
        <fullName evidence="3">Uncharacterized protein</fullName>
    </submittedName>
</protein>
<feature type="coiled-coil region" evidence="1">
    <location>
        <begin position="69"/>
        <end position="117"/>
    </location>
</feature>
<name>A0A6M3IFF8_9ZZZZ</name>
<feature type="region of interest" description="Disordered" evidence="2">
    <location>
        <begin position="1"/>
        <end position="68"/>
    </location>
</feature>
<gene>
    <name evidence="3" type="ORF">MM415B01910_0009</name>
</gene>
<feature type="compositionally biased region" description="Basic and acidic residues" evidence="2">
    <location>
        <begin position="44"/>
        <end position="54"/>
    </location>
</feature>
<dbReference type="AlphaFoldDB" id="A0A6M3IFF8"/>
<dbReference type="EMBL" id="MT141204">
    <property type="protein sequence ID" value="QJA56176.1"/>
    <property type="molecule type" value="Genomic_DNA"/>
</dbReference>
<accession>A0A6M3IFF8</accession>
<reference evidence="3" key="1">
    <citation type="submission" date="2020-03" db="EMBL/GenBank/DDBJ databases">
        <title>The deep terrestrial virosphere.</title>
        <authorList>
            <person name="Holmfeldt K."/>
            <person name="Nilsson E."/>
            <person name="Simone D."/>
            <person name="Lopez-Fernandez M."/>
            <person name="Wu X."/>
            <person name="de Brujin I."/>
            <person name="Lundin D."/>
            <person name="Andersson A."/>
            <person name="Bertilsson S."/>
            <person name="Dopson M."/>
        </authorList>
    </citation>
    <scope>NUCLEOTIDE SEQUENCE</scope>
    <source>
        <strain evidence="3">MM415B01910</strain>
    </source>
</reference>
<evidence type="ECO:0000313" key="3">
    <source>
        <dbReference type="EMBL" id="QJA56176.1"/>
    </source>
</evidence>
<proteinExistence type="predicted"/>
<evidence type="ECO:0000256" key="1">
    <source>
        <dbReference type="SAM" id="Coils"/>
    </source>
</evidence>
<evidence type="ECO:0000256" key="2">
    <source>
        <dbReference type="SAM" id="MobiDB-lite"/>
    </source>
</evidence>
<sequence>MGLEGIEGIELFKDVTEGKHELEETVDLSTPATPEEGAAQEESSQAKEGESQDKDGEEQTPDYGGFSTLDELIADYQSKKTEVDQLSSLKGRMGNELGEARSEKQRLLSILEGLQAEKKEMSHPANADLTKLFDQYQEGEITLDAYLAARDAAKEETLRKEVDERIKSVRSEWDKEKRVQTFIKENPGYVAAFDAGKLAEDIDAGLPGEWAWDRHQLRELRNEINAVKKEKDALVEQARKQGFELGVKVEKGKTGTAKVLGDKAGGTSFSQGKKPIAFATKEDRLAAAVSLINRMKK</sequence>
<keyword evidence="1" id="KW-0175">Coiled coil</keyword>
<feature type="compositionally biased region" description="Basic and acidic residues" evidence="2">
    <location>
        <begin position="10"/>
        <end position="23"/>
    </location>
</feature>